<dbReference type="Gene3D" id="3.90.190.10">
    <property type="entry name" value="Protein tyrosine phosphatase superfamily"/>
    <property type="match status" value="3"/>
</dbReference>
<sequence length="1413" mass="158198">MSSYLQAKMADKVADTNRPASVPLLPGNLNRSTNSPLSRSTTDSPAPKLNEVEKFASGPYPTPPLNATSIAPLDLSARLLRSVPSVVKTRTGSVLSRGFILKTDHYPSGRALDLDLNVHGAPNFRAPKQGTLNVFGVAQPRTQGLRAILSLLRCRPNTPEPSHCVWFSTREEPIIYISGRPFVLRDASEPRKTLSLSDRAENLEAIEQRLKNDILQESAKYGGLVLTHNEVASDKNGEGAILPTWTFVDAANVKTSKELWGNLKTDGWHVDYYRIPISPDRPIEDNYLDAYVSVIKETDPSKTSLVFSSGMGSVRTTFAMVAALLVRRKQVIDQGMDDPFHVKGAPGISTPTNSQVAHALEQANAQQELSRSLLRLTNILQRSLQDQNAQSAIELLLTHSGLMDNLRKAHMGNYSIILSLLGCLDHGIRAKRLVDRVIDACDHAVNLREEIITCRVRYALTSMDDKGREGYVDRAAKSLEKYFFMICFASYVEEREDFSQSFSQWLKNRTEIWNQVTFLRKQTGSRLNVFAPVNDLSIMSKTSAEGRSTAAGMKNELAIAGGQVLGDEYSEHVIRNRKGIILRESTLLKSDQWLSESHEVAHAVRGAISFRNIPDTKIYALGQPTIGAIHEVVQRVTTEHPAADHIVWITLREEPIVYVNGAPYCLRRESFSLRNMKDYGGISASRLEILEERLRDDILSELSEFGGRLLLHSETPDGSVIPVWEEVRAEDVAVLKDVMAEVKSTNNGVQLHYRRIPITAERPPDFSDLNDLLDMVLRNHSGNTPIILNCQLGRGRSTLTSIIVRLIQKWLHIPQSSRFRSGSRQPTPYVTRRGTDAADYFHEHQSTPHSYQVVNNLLRVIRNGLVVKATVDEAIDQCSELVNLRDSIEDERLSAEQASNDQQRRLHAQRGLQNLRRYFELIIFQWYLQSTEPDTIRSVESIEKFVKDRPVIKTFEKELLAEGLNALKPLERVDLADGIAHPDEARQVVANRSGSILSASTILKSDFFSNLQKMSLEERIEGSPNFRRVALTLNLQVAGRGGGVDDDADIFIKDGKMVCGSGMPTVQGLRRALTRVGADANGSNKVFWTSLREEPVLYVVGRPHVLRLVDRPLENVEATGVTTHVVETMETSLKRDVIREVLASNGRILLHDEVEERPGVFSIVPQWETVDVDDIMTPRDVFDLMAREGFKIDHDRIAITDEQAPLPDALWQLYNRVTAGLEQGQAGDFIFNCQMGRGRTTTGMVSASLISTILNWTGQDDSVGPVDENGFDAHFDSVDGPSEEEAFLQGEYKTILQLVGVLSHGKVAKRLTDRVIDHMQDVQNLRKAIYDYKLKVEASEPGSEKYKKLTKLGVNYLYRYGTLIVFANYLIEMKELERERGDGVTLASGRPSFPEWLTEHREITTLLRRTTLG</sequence>
<dbReference type="Proteomes" id="UP000294933">
    <property type="component" value="Unassembled WGS sequence"/>
</dbReference>
<gene>
    <name evidence="3" type="ORF">BD410DRAFT_821995</name>
</gene>
<evidence type="ECO:0000256" key="1">
    <source>
        <dbReference type="SAM" id="Coils"/>
    </source>
</evidence>
<protein>
    <recommendedName>
        <fullName evidence="5">GAE domain-containing protein</fullName>
    </recommendedName>
</protein>
<dbReference type="SMART" id="SM01301">
    <property type="entry name" value="PTPlike_phytase"/>
    <property type="match status" value="3"/>
</dbReference>
<accession>A0A4Y7PWY1</accession>
<reference evidence="3 4" key="1">
    <citation type="submission" date="2018-06" db="EMBL/GenBank/DDBJ databases">
        <title>A transcriptomic atlas of mushroom development highlights an independent origin of complex multicellularity.</title>
        <authorList>
            <consortium name="DOE Joint Genome Institute"/>
            <person name="Krizsan K."/>
            <person name="Almasi E."/>
            <person name="Merenyi Z."/>
            <person name="Sahu N."/>
            <person name="Viragh M."/>
            <person name="Koszo T."/>
            <person name="Mondo S."/>
            <person name="Kiss B."/>
            <person name="Balint B."/>
            <person name="Kues U."/>
            <person name="Barry K."/>
            <person name="Hegedus J.C."/>
            <person name="Henrissat B."/>
            <person name="Johnson J."/>
            <person name="Lipzen A."/>
            <person name="Ohm R."/>
            <person name="Nagy I."/>
            <person name="Pangilinan J."/>
            <person name="Yan J."/>
            <person name="Xiong Y."/>
            <person name="Grigoriev I.V."/>
            <person name="Hibbett D.S."/>
            <person name="Nagy L.G."/>
        </authorList>
    </citation>
    <scope>NUCLEOTIDE SEQUENCE [LARGE SCALE GENOMIC DNA]</scope>
    <source>
        <strain evidence="3 4">SZMC22713</strain>
    </source>
</reference>
<feature type="compositionally biased region" description="Polar residues" evidence="2">
    <location>
        <begin position="29"/>
        <end position="44"/>
    </location>
</feature>
<dbReference type="SUPFAM" id="SSF52799">
    <property type="entry name" value="(Phosphotyrosine protein) phosphatases II"/>
    <property type="match status" value="3"/>
</dbReference>
<name>A0A4Y7PWY1_9AGAM</name>
<evidence type="ECO:0000256" key="2">
    <source>
        <dbReference type="SAM" id="MobiDB-lite"/>
    </source>
</evidence>
<dbReference type="Pfam" id="PF14566">
    <property type="entry name" value="PTPlike_phytase"/>
    <property type="match status" value="3"/>
</dbReference>
<proteinExistence type="predicted"/>
<organism evidence="3 4">
    <name type="scientific">Rickenella mellea</name>
    <dbReference type="NCBI Taxonomy" id="50990"/>
    <lineage>
        <taxon>Eukaryota</taxon>
        <taxon>Fungi</taxon>
        <taxon>Dikarya</taxon>
        <taxon>Basidiomycota</taxon>
        <taxon>Agaricomycotina</taxon>
        <taxon>Agaricomycetes</taxon>
        <taxon>Hymenochaetales</taxon>
        <taxon>Rickenellaceae</taxon>
        <taxon>Rickenella</taxon>
    </lineage>
</organism>
<dbReference type="OrthoDB" id="66369at2759"/>
<dbReference type="InterPro" id="IPR050561">
    <property type="entry name" value="PTP"/>
</dbReference>
<evidence type="ECO:0000313" key="3">
    <source>
        <dbReference type="EMBL" id="TDL19914.1"/>
    </source>
</evidence>
<dbReference type="CDD" id="cd14496">
    <property type="entry name" value="PTP_paladin"/>
    <property type="match status" value="2"/>
</dbReference>
<dbReference type="VEuPathDB" id="FungiDB:BD410DRAFT_821995"/>
<evidence type="ECO:0008006" key="5">
    <source>
        <dbReference type="Google" id="ProtNLM"/>
    </source>
</evidence>
<feature type="region of interest" description="Disordered" evidence="2">
    <location>
        <begin position="7"/>
        <end position="48"/>
    </location>
</feature>
<dbReference type="PANTHER" id="PTHR23339">
    <property type="entry name" value="TYROSINE SPECIFIC PROTEIN PHOSPHATASE AND DUAL SPECIFICITY PROTEIN PHOSPHATASE"/>
    <property type="match status" value="1"/>
</dbReference>
<dbReference type="InterPro" id="IPR029021">
    <property type="entry name" value="Prot-tyrosine_phosphatase-like"/>
</dbReference>
<keyword evidence="4" id="KW-1185">Reference proteome</keyword>
<dbReference type="EMBL" id="ML170192">
    <property type="protein sequence ID" value="TDL19914.1"/>
    <property type="molecule type" value="Genomic_DNA"/>
</dbReference>
<dbReference type="STRING" id="50990.A0A4Y7PWY1"/>
<evidence type="ECO:0000313" key="4">
    <source>
        <dbReference type="Proteomes" id="UP000294933"/>
    </source>
</evidence>
<keyword evidence="1" id="KW-0175">Coiled coil</keyword>
<feature type="coiled-coil region" evidence="1">
    <location>
        <begin position="871"/>
        <end position="901"/>
    </location>
</feature>